<evidence type="ECO:0000259" key="2">
    <source>
        <dbReference type="Pfam" id="PF13660"/>
    </source>
</evidence>
<dbReference type="Gene3D" id="3.40.50.10180">
    <property type="entry name" value="Glycerate kinase, MOFRL-like N-terminal domain"/>
    <property type="match status" value="1"/>
</dbReference>
<gene>
    <name evidence="3" type="ORF">H9865_07885</name>
</gene>
<dbReference type="Gene3D" id="3.40.1480.10">
    <property type="entry name" value="MOFRL domain"/>
    <property type="match status" value="1"/>
</dbReference>
<organism evidence="3 4">
    <name type="scientific">Candidatus Allofournierella pullicola</name>
    <dbReference type="NCBI Taxonomy" id="2838596"/>
    <lineage>
        <taxon>Bacteria</taxon>
        <taxon>Bacillati</taxon>
        <taxon>Bacillota</taxon>
        <taxon>Clostridia</taxon>
        <taxon>Eubacteriales</taxon>
        <taxon>Oscillospiraceae</taxon>
        <taxon>Allofournierella</taxon>
    </lineage>
</organism>
<dbReference type="InterPro" id="IPR025286">
    <property type="entry name" value="MOFRL_assoc_dom"/>
</dbReference>
<dbReference type="PANTHER" id="PTHR12227">
    <property type="entry name" value="GLYCERATE KINASE"/>
    <property type="match status" value="1"/>
</dbReference>
<evidence type="ECO:0000313" key="3">
    <source>
        <dbReference type="EMBL" id="HIX06003.1"/>
    </source>
</evidence>
<name>A0A9D1V4V2_9FIRM</name>
<dbReference type="Proteomes" id="UP000824193">
    <property type="component" value="Unassembled WGS sequence"/>
</dbReference>
<dbReference type="InterPro" id="IPR007835">
    <property type="entry name" value="MOFRL"/>
</dbReference>
<feature type="domain" description="MOFRL" evidence="1">
    <location>
        <begin position="368"/>
        <end position="475"/>
    </location>
</feature>
<evidence type="ECO:0000259" key="1">
    <source>
        <dbReference type="Pfam" id="PF05161"/>
    </source>
</evidence>
<dbReference type="EMBL" id="DXFW01000022">
    <property type="protein sequence ID" value="HIX06003.1"/>
    <property type="molecule type" value="Genomic_DNA"/>
</dbReference>
<feature type="domain" description="MOFRL-associated" evidence="2">
    <location>
        <begin position="22"/>
        <end position="226"/>
    </location>
</feature>
<dbReference type="InterPro" id="IPR039760">
    <property type="entry name" value="MOFRL_protein"/>
</dbReference>
<accession>A0A9D1V4V2</accession>
<reference evidence="3" key="1">
    <citation type="journal article" date="2021" name="PeerJ">
        <title>Extensive microbial diversity within the chicken gut microbiome revealed by metagenomics and culture.</title>
        <authorList>
            <person name="Gilroy R."/>
            <person name="Ravi A."/>
            <person name="Getino M."/>
            <person name="Pursley I."/>
            <person name="Horton D.L."/>
            <person name="Alikhan N.F."/>
            <person name="Baker D."/>
            <person name="Gharbi K."/>
            <person name="Hall N."/>
            <person name="Watson M."/>
            <person name="Adriaenssens E.M."/>
            <person name="Foster-Nyarko E."/>
            <person name="Jarju S."/>
            <person name="Secka A."/>
            <person name="Antonio M."/>
            <person name="Oren A."/>
            <person name="Chaudhuri R.R."/>
            <person name="La Ragione R."/>
            <person name="Hildebrand F."/>
            <person name="Pallen M.J."/>
        </authorList>
    </citation>
    <scope>NUCLEOTIDE SEQUENCE</scope>
    <source>
        <strain evidence="3">2239</strain>
    </source>
</reference>
<proteinExistence type="predicted"/>
<dbReference type="SUPFAM" id="SSF82544">
    <property type="entry name" value="GckA/TtuD-like"/>
    <property type="match status" value="1"/>
</dbReference>
<dbReference type="PANTHER" id="PTHR12227:SF0">
    <property type="entry name" value="GLYCERATE KINASE"/>
    <property type="match status" value="1"/>
</dbReference>
<protein>
    <submittedName>
        <fullName evidence="3">DUF4147 domain-containing protein</fullName>
    </submittedName>
</protein>
<dbReference type="Pfam" id="PF13660">
    <property type="entry name" value="DUF4147"/>
    <property type="match status" value="1"/>
</dbReference>
<dbReference type="InterPro" id="IPR038614">
    <property type="entry name" value="GK_N_sf"/>
</dbReference>
<sequence length="500" mass="54681">MARIRNLEDIISHGNTAGRKLAADILEHALLAGDPYNSVKELVHLEGSKLIFDCKDYEAANDPNSGPAVYDLDQIDRVYVFAIGKGIQRMAKALEDILGDRLTDGHVIAKHGDEIIMERMSVTLAGHPVPDRDCIKGTQKIVDMIRQAKLTPNDLVITAIGNGVSSLCTLPVPEIPFEDIMETTRLMQIEYGVRTHELNQIRNNVDQLKGGRITRLLQPAKSVHLLGISIEAIPWRRDSTYQDLMETNMWLHTIADGTSPEEALRVIEKYDTEGKFPASVVSYFKNFDPKNGPVRYEEYRTFDTRVFGTMPKTHTTLPAAMKYAQELGFNAYILSDNVFTNARCAGEFAAQVARSCEVNGQPFQVPCAFFTSGEVTTVCGANPGIGGCNQEFCLAGSFYLQNSERTVMLAVDTDGTDGPGGDFDPEATARGITNLAGGLVDGYTYQDAMDKGIDVMGALAEHASSKPLWQLGSAIALHQGVCVDDFTCTLVLSDEMLAKG</sequence>
<dbReference type="Pfam" id="PF05161">
    <property type="entry name" value="MOFRL"/>
    <property type="match status" value="1"/>
</dbReference>
<dbReference type="GO" id="GO:0008887">
    <property type="term" value="F:glycerate kinase activity"/>
    <property type="evidence" value="ECO:0007669"/>
    <property type="project" value="InterPro"/>
</dbReference>
<comment type="caution">
    <text evidence="3">The sequence shown here is derived from an EMBL/GenBank/DDBJ whole genome shotgun (WGS) entry which is preliminary data.</text>
</comment>
<reference evidence="3" key="2">
    <citation type="submission" date="2021-04" db="EMBL/GenBank/DDBJ databases">
        <authorList>
            <person name="Gilroy R."/>
        </authorList>
    </citation>
    <scope>NUCLEOTIDE SEQUENCE</scope>
    <source>
        <strain evidence="3">2239</strain>
    </source>
</reference>
<dbReference type="GO" id="GO:0005737">
    <property type="term" value="C:cytoplasm"/>
    <property type="evidence" value="ECO:0007669"/>
    <property type="project" value="TreeGrafter"/>
</dbReference>
<evidence type="ECO:0000313" key="4">
    <source>
        <dbReference type="Proteomes" id="UP000824193"/>
    </source>
</evidence>
<dbReference type="InterPro" id="IPR037035">
    <property type="entry name" value="GK-like_C_sf"/>
</dbReference>
<dbReference type="AlphaFoldDB" id="A0A9D1V4V2"/>